<dbReference type="EMBL" id="JAGSOJ010000002">
    <property type="protein sequence ID" value="MCM1990313.1"/>
    <property type="molecule type" value="Genomic_DNA"/>
</dbReference>
<comment type="caution">
    <text evidence="1">The sequence shown here is derived from an EMBL/GenBank/DDBJ whole genome shotgun (WGS) entry which is preliminary data.</text>
</comment>
<dbReference type="RefSeq" id="WP_250859349.1">
    <property type="nucleotide sequence ID" value="NZ_JAGSOJ010000002.1"/>
</dbReference>
<dbReference type="Proteomes" id="UP001056429">
    <property type="component" value="Unassembled WGS sequence"/>
</dbReference>
<evidence type="ECO:0000313" key="2">
    <source>
        <dbReference type="Proteomes" id="UP001056429"/>
    </source>
</evidence>
<reference evidence="1" key="2">
    <citation type="submission" date="2021-04" db="EMBL/GenBank/DDBJ databases">
        <authorList>
            <person name="Dong X."/>
        </authorList>
    </citation>
    <scope>NUCLEOTIDE SEQUENCE</scope>
    <source>
        <strain evidence="1">ZWT</strain>
    </source>
</reference>
<keyword evidence="2" id="KW-1185">Reference proteome</keyword>
<gene>
    <name evidence="1" type="ORF">KDK92_11255</name>
</gene>
<evidence type="ECO:0000313" key="1">
    <source>
        <dbReference type="EMBL" id="MCM1990313.1"/>
    </source>
</evidence>
<proteinExistence type="predicted"/>
<dbReference type="AlphaFoldDB" id="A0A9J6P2M1"/>
<sequence>MKESIVKLIEIILETCNIIYHELKKLFYLTRKRVLFLLHKQRTMKELTSPLITEREVELKKLCKKRDTLKTCTSHYSDCILKHEKNIEELKHEIDILTNL</sequence>
<protein>
    <submittedName>
        <fullName evidence="1">Uncharacterized protein</fullName>
    </submittedName>
</protein>
<name>A0A9J6P2M1_9CLOT</name>
<organism evidence="1 2">
    <name type="scientific">Oceanirhabdus seepicola</name>
    <dbReference type="NCBI Taxonomy" id="2828781"/>
    <lineage>
        <taxon>Bacteria</taxon>
        <taxon>Bacillati</taxon>
        <taxon>Bacillota</taxon>
        <taxon>Clostridia</taxon>
        <taxon>Eubacteriales</taxon>
        <taxon>Clostridiaceae</taxon>
        <taxon>Oceanirhabdus</taxon>
    </lineage>
</organism>
<reference evidence="1" key="1">
    <citation type="journal article" date="2021" name="mSystems">
        <title>Bacteria and Archaea Synergistically Convert Glycine Betaine to Biogenic Methane in the Formosa Cold Seep of the South China Sea.</title>
        <authorList>
            <person name="Li L."/>
            <person name="Zhang W."/>
            <person name="Zhang S."/>
            <person name="Song L."/>
            <person name="Sun Q."/>
            <person name="Zhang H."/>
            <person name="Xiang H."/>
            <person name="Dong X."/>
        </authorList>
    </citation>
    <scope>NUCLEOTIDE SEQUENCE</scope>
    <source>
        <strain evidence="1">ZWT</strain>
    </source>
</reference>
<accession>A0A9J6P2M1</accession>